<dbReference type="AlphaFoldDB" id="A0A4Y8N796"/>
<gene>
    <name evidence="2" type="ORF">E2553_11785</name>
</gene>
<evidence type="ECO:0000313" key="2">
    <source>
        <dbReference type="EMBL" id="TFE45640.1"/>
    </source>
</evidence>
<dbReference type="GeneID" id="97306002"/>
<evidence type="ECO:0000313" key="3">
    <source>
        <dbReference type="Proteomes" id="UP000297385"/>
    </source>
</evidence>
<accession>A0A4Y8N796</accession>
<proteinExistence type="predicted"/>
<feature type="region of interest" description="Disordered" evidence="1">
    <location>
        <begin position="31"/>
        <end position="75"/>
    </location>
</feature>
<organism evidence="2 3">
    <name type="scientific">Paraburkholderia dipogonis</name>
    <dbReference type="NCBI Taxonomy" id="1211383"/>
    <lineage>
        <taxon>Bacteria</taxon>
        <taxon>Pseudomonadati</taxon>
        <taxon>Pseudomonadota</taxon>
        <taxon>Betaproteobacteria</taxon>
        <taxon>Burkholderiales</taxon>
        <taxon>Burkholderiaceae</taxon>
        <taxon>Paraburkholderia</taxon>
    </lineage>
</organism>
<name>A0A4Y8N796_9BURK</name>
<dbReference type="RefSeq" id="WP_134457303.1">
    <property type="nucleotide sequence ID" value="NZ_JBHMFL010000028.1"/>
</dbReference>
<evidence type="ECO:0000256" key="1">
    <source>
        <dbReference type="SAM" id="MobiDB-lite"/>
    </source>
</evidence>
<dbReference type="Proteomes" id="UP000297385">
    <property type="component" value="Unassembled WGS sequence"/>
</dbReference>
<reference evidence="2 3" key="1">
    <citation type="submission" date="2019-03" db="EMBL/GenBank/DDBJ databases">
        <title>Complete Genome Sequence of Paraburkholderia dipogonis ICMP 19430T, a Nitrogen-fixing Symbiont of the South African Invasive Legume Dipogon lignosus in New Zealand.</title>
        <authorList>
            <person name="De Meyer S.E."/>
        </authorList>
    </citation>
    <scope>NUCLEOTIDE SEQUENCE [LARGE SCALE GENOMIC DNA]</scope>
    <source>
        <strain evidence="2 3">ICMP 19430</strain>
    </source>
</reference>
<sequence length="75" mass="8085">MLTRVSISIARFGNQSTSFCRVYQRLVGKTASKGRNTEAQKQKNPPSEEDGLGDQTDAAATGSLQAGVERRGREA</sequence>
<protein>
    <submittedName>
        <fullName evidence="2">Uncharacterized protein</fullName>
    </submittedName>
</protein>
<comment type="caution">
    <text evidence="2">The sequence shown here is derived from an EMBL/GenBank/DDBJ whole genome shotgun (WGS) entry which is preliminary data.</text>
</comment>
<dbReference type="EMBL" id="SNVI01000001">
    <property type="protein sequence ID" value="TFE45640.1"/>
    <property type="molecule type" value="Genomic_DNA"/>
</dbReference>